<keyword evidence="2" id="KW-0472">Membrane</keyword>
<dbReference type="Proteomes" id="UP001589833">
    <property type="component" value="Unassembled WGS sequence"/>
</dbReference>
<comment type="caution">
    <text evidence="3">The sequence shown here is derived from an EMBL/GenBank/DDBJ whole genome shotgun (WGS) entry which is preliminary data.</text>
</comment>
<feature type="region of interest" description="Disordered" evidence="1">
    <location>
        <begin position="34"/>
        <end position="58"/>
    </location>
</feature>
<protein>
    <recommendedName>
        <fullName evidence="5">Secreted protein</fullName>
    </recommendedName>
</protein>
<evidence type="ECO:0000313" key="4">
    <source>
        <dbReference type="Proteomes" id="UP001589833"/>
    </source>
</evidence>
<evidence type="ECO:0008006" key="5">
    <source>
        <dbReference type="Google" id="ProtNLM"/>
    </source>
</evidence>
<name>A0ABV6NH01_9BACI</name>
<keyword evidence="2" id="KW-1133">Transmembrane helix</keyword>
<evidence type="ECO:0000313" key="3">
    <source>
        <dbReference type="EMBL" id="MFC0559714.1"/>
    </source>
</evidence>
<evidence type="ECO:0000256" key="1">
    <source>
        <dbReference type="SAM" id="MobiDB-lite"/>
    </source>
</evidence>
<keyword evidence="4" id="KW-1185">Reference proteome</keyword>
<sequence length="264" mass="29888">MTKTVRNWVVSAMVILLAVIGGYYSLSDANNIADHEHSSSPEHSEEEHQHQYTDSESTLEVELTYTDDTITISMLNQDGNIPELAVTHEKLMHLIIISNDLETFIHLHPEQTEEGTFVIEPSLEHTDYQAFIDIKPVNDVYVTEPITLNQDHHSHQHRSLHPTSNKVSEVDGMTVELTHEKVEAGQSVSLSFDLKNASPEPYLGALGHVVIVDEHLATFIHVHPESEDDTIFEAHFDEAGMYKLWAEFKVDGEVRIFPFVLEVE</sequence>
<feature type="compositionally biased region" description="Basic and acidic residues" evidence="1">
    <location>
        <begin position="34"/>
        <end position="53"/>
    </location>
</feature>
<gene>
    <name evidence="3" type="ORF">ACFFH4_11715</name>
</gene>
<accession>A0ABV6NH01</accession>
<keyword evidence="2" id="KW-0812">Transmembrane</keyword>
<evidence type="ECO:0000256" key="2">
    <source>
        <dbReference type="SAM" id="Phobius"/>
    </source>
</evidence>
<dbReference type="EMBL" id="JBHLTR010000016">
    <property type="protein sequence ID" value="MFC0559714.1"/>
    <property type="molecule type" value="Genomic_DNA"/>
</dbReference>
<dbReference type="RefSeq" id="WP_273845652.1">
    <property type="nucleotide sequence ID" value="NZ_JAQQWT010000014.1"/>
</dbReference>
<reference evidence="3 4" key="1">
    <citation type="submission" date="2024-09" db="EMBL/GenBank/DDBJ databases">
        <authorList>
            <person name="Sun Q."/>
            <person name="Mori K."/>
        </authorList>
    </citation>
    <scope>NUCLEOTIDE SEQUENCE [LARGE SCALE GENOMIC DNA]</scope>
    <source>
        <strain evidence="3 4">NCAIM B.02301</strain>
    </source>
</reference>
<feature type="transmembrane region" description="Helical" evidence="2">
    <location>
        <begin position="7"/>
        <end position="26"/>
    </location>
</feature>
<proteinExistence type="predicted"/>
<organism evidence="3 4">
    <name type="scientific">Halalkalibacter alkalisediminis</name>
    <dbReference type="NCBI Taxonomy" id="935616"/>
    <lineage>
        <taxon>Bacteria</taxon>
        <taxon>Bacillati</taxon>
        <taxon>Bacillota</taxon>
        <taxon>Bacilli</taxon>
        <taxon>Bacillales</taxon>
        <taxon>Bacillaceae</taxon>
        <taxon>Halalkalibacter</taxon>
    </lineage>
</organism>